<dbReference type="Pfam" id="PF26551">
    <property type="entry name" value="DUF8180"/>
    <property type="match status" value="1"/>
</dbReference>
<dbReference type="RefSeq" id="WP_211143320.1">
    <property type="nucleotide sequence ID" value="NZ_JAEEGB010000015.1"/>
</dbReference>
<feature type="domain" description="DUF8180" evidence="2">
    <location>
        <begin position="89"/>
        <end position="147"/>
    </location>
</feature>
<name>A0A934HXM4_9CLOT</name>
<keyword evidence="4" id="KW-1185">Reference proteome</keyword>
<evidence type="ECO:0000259" key="2">
    <source>
        <dbReference type="Pfam" id="PF26551"/>
    </source>
</evidence>
<evidence type="ECO:0000256" key="1">
    <source>
        <dbReference type="SAM" id="MobiDB-lite"/>
    </source>
</evidence>
<evidence type="ECO:0000313" key="3">
    <source>
        <dbReference type="EMBL" id="MBI6873904.1"/>
    </source>
</evidence>
<protein>
    <submittedName>
        <fullName evidence="3">Zinc transporter</fullName>
    </submittedName>
</protein>
<dbReference type="AlphaFoldDB" id="A0A934HXM4"/>
<dbReference type="EMBL" id="JAEEGB010000015">
    <property type="protein sequence ID" value="MBI6873904.1"/>
    <property type="molecule type" value="Genomic_DNA"/>
</dbReference>
<dbReference type="InterPro" id="IPR058493">
    <property type="entry name" value="DUF8180"/>
</dbReference>
<reference evidence="3" key="1">
    <citation type="submission" date="2020-12" db="EMBL/GenBank/DDBJ databases">
        <title>Clostridium thailandense sp. nov., a novel acetogenic bacterium isolated from peat land soil in Thailand.</title>
        <authorList>
            <person name="Chaikitkaew S."/>
            <person name="Birkeland N.K."/>
        </authorList>
    </citation>
    <scope>NUCLEOTIDE SEQUENCE</scope>
    <source>
        <strain evidence="3">DSM 17425</strain>
    </source>
</reference>
<organism evidence="3 4">
    <name type="scientific">Clostridium aciditolerans</name>
    <dbReference type="NCBI Taxonomy" id="339861"/>
    <lineage>
        <taxon>Bacteria</taxon>
        <taxon>Bacillati</taxon>
        <taxon>Bacillota</taxon>
        <taxon>Clostridia</taxon>
        <taxon>Eubacteriales</taxon>
        <taxon>Clostridiaceae</taxon>
        <taxon>Clostridium</taxon>
    </lineage>
</organism>
<feature type="region of interest" description="Disordered" evidence="1">
    <location>
        <begin position="1"/>
        <end position="63"/>
    </location>
</feature>
<feature type="compositionally biased region" description="Basic and acidic residues" evidence="1">
    <location>
        <begin position="1"/>
        <end position="62"/>
    </location>
</feature>
<evidence type="ECO:0000313" key="4">
    <source>
        <dbReference type="Proteomes" id="UP000622687"/>
    </source>
</evidence>
<dbReference type="Proteomes" id="UP000622687">
    <property type="component" value="Unassembled WGS sequence"/>
</dbReference>
<proteinExistence type="predicted"/>
<sequence>MSKEHSHEHSHAHSHEHEHQHEHKHSHGIEEHTHGHSHVHSHDHEHKHSHDHDHSGDHDHKHSNCCGQGHNHECGATVDDNLTKEEKTLKVLLHHWVDHNKSHEESFKEWVEKAKTMDKTETSTYIAKAIEYMEKADEMLLEAQKHI</sequence>
<comment type="caution">
    <text evidence="3">The sequence shown here is derived from an EMBL/GenBank/DDBJ whole genome shotgun (WGS) entry which is preliminary data.</text>
</comment>
<accession>A0A934HXM4</accession>
<gene>
    <name evidence="3" type="ORF">I6U51_14550</name>
</gene>